<comment type="caution">
    <text evidence="1">The sequence shown here is derived from an EMBL/GenBank/DDBJ whole genome shotgun (WGS) entry which is preliminary data.</text>
</comment>
<dbReference type="InterPro" id="IPR055770">
    <property type="entry name" value="DUF7346"/>
</dbReference>
<reference evidence="1 2" key="1">
    <citation type="journal article" date="2019" name="Int. J. Syst. Evol. Microbiol.">
        <title>The Global Catalogue of Microorganisms (GCM) 10K type strain sequencing project: providing services to taxonomists for standard genome sequencing and annotation.</title>
        <authorList>
            <consortium name="The Broad Institute Genomics Platform"/>
            <consortium name="The Broad Institute Genome Sequencing Center for Infectious Disease"/>
            <person name="Wu L."/>
            <person name="Ma J."/>
        </authorList>
    </citation>
    <scope>NUCLEOTIDE SEQUENCE [LARGE SCALE GENOMIC DNA]</scope>
    <source>
        <strain evidence="1 2">JCM 16327</strain>
    </source>
</reference>
<sequence>MTRTVRYDGDVYVLVKESAESSLLRDPDTGEEEYVPNDAVEALDSPALETRAAVVPESVRAVLRVAHDDRSLGLLIDLHENGSRPVRDMLTDYEYCESDLLGLLTECRAAGVVEEVTVAGEPGYGLTSTGDRGVAKLLNRR</sequence>
<keyword evidence="2" id="KW-1185">Reference proteome</keyword>
<dbReference type="AlphaFoldDB" id="A0AAV3T3J9"/>
<name>A0AAV3T3J9_9EURY</name>
<evidence type="ECO:0008006" key="3">
    <source>
        <dbReference type="Google" id="ProtNLM"/>
    </source>
</evidence>
<dbReference type="RefSeq" id="WP_227262168.1">
    <property type="nucleotide sequence ID" value="NZ_BAAADU010000002.1"/>
</dbReference>
<organism evidence="1 2">
    <name type="scientific">Salarchaeum japonicum</name>
    <dbReference type="NCBI Taxonomy" id="555573"/>
    <lineage>
        <taxon>Archaea</taxon>
        <taxon>Methanobacteriati</taxon>
        <taxon>Methanobacteriota</taxon>
        <taxon>Stenosarchaea group</taxon>
        <taxon>Halobacteria</taxon>
        <taxon>Halobacteriales</taxon>
        <taxon>Halobacteriaceae</taxon>
    </lineage>
</organism>
<dbReference type="GeneID" id="68572788"/>
<dbReference type="Pfam" id="PF24037">
    <property type="entry name" value="DUF7346"/>
    <property type="match status" value="1"/>
</dbReference>
<accession>A0AAV3T3J9</accession>
<dbReference type="EMBL" id="BAAADU010000002">
    <property type="protein sequence ID" value="GAA0659642.1"/>
    <property type="molecule type" value="Genomic_DNA"/>
</dbReference>
<dbReference type="Proteomes" id="UP001500194">
    <property type="component" value="Unassembled WGS sequence"/>
</dbReference>
<proteinExistence type="predicted"/>
<evidence type="ECO:0000313" key="1">
    <source>
        <dbReference type="EMBL" id="GAA0659642.1"/>
    </source>
</evidence>
<gene>
    <name evidence="1" type="ORF">GCM10009019_25260</name>
</gene>
<protein>
    <recommendedName>
        <fullName evidence="3">HTH domain protein</fullName>
    </recommendedName>
</protein>
<evidence type="ECO:0000313" key="2">
    <source>
        <dbReference type="Proteomes" id="UP001500194"/>
    </source>
</evidence>